<dbReference type="Proteomes" id="UP000274922">
    <property type="component" value="Unassembled WGS sequence"/>
</dbReference>
<reference evidence="5" key="1">
    <citation type="journal article" date="2018" name="Nat. Microbiol.">
        <title>Leveraging single-cell genomics to expand the fungal tree of life.</title>
        <authorList>
            <person name="Ahrendt S.R."/>
            <person name="Quandt C.A."/>
            <person name="Ciobanu D."/>
            <person name="Clum A."/>
            <person name="Salamov A."/>
            <person name="Andreopoulos B."/>
            <person name="Cheng J.F."/>
            <person name="Woyke T."/>
            <person name="Pelin A."/>
            <person name="Henrissat B."/>
            <person name="Reynolds N.K."/>
            <person name="Benny G.L."/>
            <person name="Smith M.E."/>
            <person name="James T.Y."/>
            <person name="Grigoriev I.V."/>
        </authorList>
    </citation>
    <scope>NUCLEOTIDE SEQUENCE [LARGE SCALE GENOMIC DNA]</scope>
    <source>
        <strain evidence="5">ATCC 52028</strain>
    </source>
</reference>
<dbReference type="InterPro" id="IPR036322">
    <property type="entry name" value="WD40_repeat_dom_sf"/>
</dbReference>
<dbReference type="STRING" id="1555241.A0A4P9X8Q0"/>
<dbReference type="EMBL" id="ML014172">
    <property type="protein sequence ID" value="RKP01440.1"/>
    <property type="molecule type" value="Genomic_DNA"/>
</dbReference>
<protein>
    <submittedName>
        <fullName evidence="4">Uncharacterized protein</fullName>
    </submittedName>
</protein>
<evidence type="ECO:0000256" key="2">
    <source>
        <dbReference type="ARBA" id="ARBA00022490"/>
    </source>
</evidence>
<organism evidence="4 5">
    <name type="scientific">Caulochytrium protostelioides</name>
    <dbReference type="NCBI Taxonomy" id="1555241"/>
    <lineage>
        <taxon>Eukaryota</taxon>
        <taxon>Fungi</taxon>
        <taxon>Fungi incertae sedis</taxon>
        <taxon>Chytridiomycota</taxon>
        <taxon>Chytridiomycota incertae sedis</taxon>
        <taxon>Chytridiomycetes</taxon>
        <taxon>Caulochytriales</taxon>
        <taxon>Caulochytriaceae</taxon>
        <taxon>Caulochytrium</taxon>
    </lineage>
</organism>
<dbReference type="Pfam" id="PF00400">
    <property type="entry name" value="WD40"/>
    <property type="match status" value="1"/>
</dbReference>
<dbReference type="OrthoDB" id="1068471at2759"/>
<dbReference type="PANTHER" id="PTHR22842">
    <property type="entry name" value="WD40 REPEAT PROTEIN"/>
    <property type="match status" value="1"/>
</dbReference>
<proteinExistence type="inferred from homology"/>
<dbReference type="InterPro" id="IPR015943">
    <property type="entry name" value="WD40/YVTN_repeat-like_dom_sf"/>
</dbReference>
<dbReference type="GO" id="GO:0071013">
    <property type="term" value="C:catalytic step 2 spliceosome"/>
    <property type="evidence" value="ECO:0007669"/>
    <property type="project" value="TreeGrafter"/>
</dbReference>
<dbReference type="AlphaFoldDB" id="A0A4P9X8Q0"/>
<keyword evidence="5" id="KW-1185">Reference proteome</keyword>
<evidence type="ECO:0000313" key="4">
    <source>
        <dbReference type="EMBL" id="RKP01440.1"/>
    </source>
</evidence>
<gene>
    <name evidence="4" type="ORF">CXG81DRAFT_25881</name>
</gene>
<evidence type="ECO:0000256" key="3">
    <source>
        <dbReference type="ARBA" id="ARBA00038145"/>
    </source>
</evidence>
<evidence type="ECO:0000256" key="1">
    <source>
        <dbReference type="ARBA" id="ARBA00004496"/>
    </source>
</evidence>
<dbReference type="Gene3D" id="2.130.10.10">
    <property type="entry name" value="YVTN repeat-like/Quinoprotein amine dehydrogenase"/>
    <property type="match status" value="1"/>
</dbReference>
<dbReference type="PANTHER" id="PTHR22842:SF3">
    <property type="entry name" value="WD REPEAT DOMAIN-CONTAINING PROTEIN 83"/>
    <property type="match status" value="1"/>
</dbReference>
<accession>A0A4P9X8Q0</accession>
<sequence length="454" mass="44178">MPPPPLVPQVIAAAPLPPSLSSATAATAPPIQAVAVNALGTYALVAGGRFAASVVPRASGGSGGVTLVNLATAVAVQTFSGSGAALAAASPAAAAATASSSSTPHALALAADDACFAAIDRGRYLQLWDVRRPDAPARRWPHGHGLGDGHARVGPGGAPTMATATTTTTTTVMTTAMTTAGGANAVAMAGPPSVGPLIVSGGADGAVLLWDPRSAGEAPVQRLPSAPDAVTSLAVPTTAAGAAGIIVAGALDGIVRTYDLRMGCLHADAVGAPVTGVGYGYGDACPSPGAAAEPRTPSILASTIASPSAPAPAHPAAAAAAVAPRQAVVVQLNVATGASEAQYAGHAHSTYRLASPLFLDAAPAAASAAAPWVVAPCERGHLVAWTAGDPSAVWRFRAAGSAAAGRYGLVTDWPRAWAQGGPAPVVSLARLPGGGCLTGASDGTLIAWRFRAAS</sequence>
<name>A0A4P9X8Q0_9FUNG</name>
<dbReference type="InterPro" id="IPR051980">
    <property type="entry name" value="WD_repeat_MORG1"/>
</dbReference>
<evidence type="ECO:0000313" key="5">
    <source>
        <dbReference type="Proteomes" id="UP000274922"/>
    </source>
</evidence>
<dbReference type="SUPFAM" id="SSF50978">
    <property type="entry name" value="WD40 repeat-like"/>
    <property type="match status" value="1"/>
</dbReference>
<dbReference type="GO" id="GO:0000398">
    <property type="term" value="P:mRNA splicing, via spliceosome"/>
    <property type="evidence" value="ECO:0007669"/>
    <property type="project" value="TreeGrafter"/>
</dbReference>
<comment type="subcellular location">
    <subcellularLocation>
        <location evidence="1">Cytoplasm</location>
    </subcellularLocation>
</comment>
<keyword evidence="2" id="KW-0963">Cytoplasm</keyword>
<dbReference type="InterPro" id="IPR001680">
    <property type="entry name" value="WD40_rpt"/>
</dbReference>
<dbReference type="GO" id="GO:0005737">
    <property type="term" value="C:cytoplasm"/>
    <property type="evidence" value="ECO:0007669"/>
    <property type="project" value="UniProtKB-SubCell"/>
</dbReference>
<comment type="similarity">
    <text evidence="3">Belongs to the WD repeat MORG1 family.</text>
</comment>